<name>A0ABX0XVZ8_9ACTN</name>
<organism evidence="2 3">
    <name type="scientific">Planosporangium thailandense</name>
    <dbReference type="NCBI Taxonomy" id="765197"/>
    <lineage>
        <taxon>Bacteria</taxon>
        <taxon>Bacillati</taxon>
        <taxon>Actinomycetota</taxon>
        <taxon>Actinomycetes</taxon>
        <taxon>Micromonosporales</taxon>
        <taxon>Micromonosporaceae</taxon>
        <taxon>Planosporangium</taxon>
    </lineage>
</organism>
<keyword evidence="1" id="KW-0472">Membrane</keyword>
<protein>
    <recommendedName>
        <fullName evidence="4">DUF4190 domain-containing protein</fullName>
    </recommendedName>
</protein>
<dbReference type="EMBL" id="JAATVY010000005">
    <property type="protein sequence ID" value="NJC70217.1"/>
    <property type="molecule type" value="Genomic_DNA"/>
</dbReference>
<proteinExistence type="predicted"/>
<keyword evidence="1" id="KW-1133">Transmembrane helix</keyword>
<comment type="caution">
    <text evidence="2">The sequence shown here is derived from an EMBL/GenBank/DDBJ whole genome shotgun (WGS) entry which is preliminary data.</text>
</comment>
<evidence type="ECO:0008006" key="4">
    <source>
        <dbReference type="Google" id="ProtNLM"/>
    </source>
</evidence>
<gene>
    <name evidence="2" type="ORF">HC031_10920</name>
</gene>
<reference evidence="2 3" key="1">
    <citation type="submission" date="2020-03" db="EMBL/GenBank/DDBJ databases">
        <title>WGS of the type strain of Planosporangium spp.</title>
        <authorList>
            <person name="Thawai C."/>
        </authorList>
    </citation>
    <scope>NUCLEOTIDE SEQUENCE [LARGE SCALE GENOMIC DNA]</scope>
    <source>
        <strain evidence="2 3">TBRC 5610</strain>
    </source>
</reference>
<evidence type="ECO:0000313" key="3">
    <source>
        <dbReference type="Proteomes" id="UP000722989"/>
    </source>
</evidence>
<feature type="transmembrane region" description="Helical" evidence="1">
    <location>
        <begin position="55"/>
        <end position="78"/>
    </location>
</feature>
<evidence type="ECO:0000256" key="1">
    <source>
        <dbReference type="SAM" id="Phobius"/>
    </source>
</evidence>
<evidence type="ECO:0000313" key="2">
    <source>
        <dbReference type="EMBL" id="NJC70217.1"/>
    </source>
</evidence>
<feature type="transmembrane region" description="Helical" evidence="1">
    <location>
        <begin position="20"/>
        <end position="43"/>
    </location>
</feature>
<accession>A0ABX0XVZ8</accession>
<keyword evidence="1" id="KW-0812">Transmembrane</keyword>
<sequence length="84" mass="8567">MAPMPPTPQPAGNDKTTLWGVLGIIFSICCLPLGVVFAVLSLLEAKKAGKQPTLAYVGFALAAVFLVLNVIGVVSGALSGLSNK</sequence>
<keyword evidence="3" id="KW-1185">Reference proteome</keyword>
<dbReference type="Proteomes" id="UP000722989">
    <property type="component" value="Unassembled WGS sequence"/>
</dbReference>